<dbReference type="InterPro" id="IPR014039">
    <property type="entry name" value="Transl_elong_EFTs/EF1B_dimer"/>
</dbReference>
<protein>
    <recommendedName>
        <fullName evidence="2 6">Elongation factor Ts</fullName>
        <shortName evidence="6">EF-Ts</shortName>
    </recommendedName>
</protein>
<dbReference type="EMBL" id="LBOK01000005">
    <property type="protein sequence ID" value="KKP37240.1"/>
    <property type="molecule type" value="Genomic_DNA"/>
</dbReference>
<evidence type="ECO:0000256" key="6">
    <source>
        <dbReference type="HAMAP-Rule" id="MF_00050"/>
    </source>
</evidence>
<evidence type="ECO:0000313" key="9">
    <source>
        <dbReference type="Proteomes" id="UP000034349"/>
    </source>
</evidence>
<dbReference type="HAMAP" id="MF_00050">
    <property type="entry name" value="EF_Ts"/>
    <property type="match status" value="1"/>
</dbReference>
<evidence type="ECO:0000256" key="2">
    <source>
        <dbReference type="ARBA" id="ARBA00016956"/>
    </source>
</evidence>
<keyword evidence="3 6" id="KW-0251">Elongation factor</keyword>
<dbReference type="InterPro" id="IPR036402">
    <property type="entry name" value="EF-Ts_dimer_sf"/>
</dbReference>
<dbReference type="SUPFAM" id="SSF46934">
    <property type="entry name" value="UBA-like"/>
    <property type="match status" value="1"/>
</dbReference>
<dbReference type="GO" id="GO:0005737">
    <property type="term" value="C:cytoplasm"/>
    <property type="evidence" value="ECO:0007669"/>
    <property type="project" value="UniProtKB-SubCell"/>
</dbReference>
<evidence type="ECO:0000256" key="5">
    <source>
        <dbReference type="ARBA" id="ARBA00025453"/>
    </source>
</evidence>
<dbReference type="PROSITE" id="PS01126">
    <property type="entry name" value="EF_TS_1"/>
    <property type="match status" value="1"/>
</dbReference>
<dbReference type="AlphaFoldDB" id="A0A0G0BEH1"/>
<dbReference type="InterPro" id="IPR009060">
    <property type="entry name" value="UBA-like_sf"/>
</dbReference>
<evidence type="ECO:0000256" key="4">
    <source>
        <dbReference type="ARBA" id="ARBA00022917"/>
    </source>
</evidence>
<dbReference type="Gene3D" id="3.30.479.20">
    <property type="entry name" value="Elongation factor Ts, dimerisation domain"/>
    <property type="match status" value="1"/>
</dbReference>
<dbReference type="Gene3D" id="1.10.8.10">
    <property type="entry name" value="DNA helicase RuvA subunit, C-terminal domain"/>
    <property type="match status" value="1"/>
</dbReference>
<dbReference type="Proteomes" id="UP000034349">
    <property type="component" value="Unassembled WGS sequence"/>
</dbReference>
<proteinExistence type="inferred from homology"/>
<comment type="caution">
    <text evidence="8">The sequence shown here is derived from an EMBL/GenBank/DDBJ whole genome shotgun (WGS) entry which is preliminary data.</text>
</comment>
<reference evidence="8 9" key="1">
    <citation type="journal article" date="2015" name="Nature">
        <title>rRNA introns, odd ribosomes, and small enigmatic genomes across a large radiation of phyla.</title>
        <authorList>
            <person name="Brown C.T."/>
            <person name="Hug L.A."/>
            <person name="Thomas B.C."/>
            <person name="Sharon I."/>
            <person name="Castelle C.J."/>
            <person name="Singh A."/>
            <person name="Wilkins M.J."/>
            <person name="Williams K.H."/>
            <person name="Banfield J.F."/>
        </authorList>
    </citation>
    <scope>NUCLEOTIDE SEQUENCE [LARGE SCALE GENOMIC DNA]</scope>
</reference>
<dbReference type="Pfam" id="PF00889">
    <property type="entry name" value="EF_TS"/>
    <property type="match status" value="1"/>
</dbReference>
<accession>A0A0G0BEH1</accession>
<dbReference type="PATRIC" id="fig|1618475.3.peg.90"/>
<evidence type="ECO:0000256" key="3">
    <source>
        <dbReference type="ARBA" id="ARBA00022768"/>
    </source>
</evidence>
<gene>
    <name evidence="6" type="primary">tsf</name>
    <name evidence="8" type="ORF">UR23_C0005G0020</name>
</gene>
<comment type="subcellular location">
    <subcellularLocation>
        <location evidence="6">Cytoplasm</location>
    </subcellularLocation>
</comment>
<dbReference type="GO" id="GO:0003746">
    <property type="term" value="F:translation elongation factor activity"/>
    <property type="evidence" value="ECO:0007669"/>
    <property type="project" value="UniProtKB-UniRule"/>
</dbReference>
<evidence type="ECO:0000259" key="7">
    <source>
        <dbReference type="Pfam" id="PF00889"/>
    </source>
</evidence>
<sequence>MNIDLLKKLRFETGVSIIACKEALAEADNEIDKAKEIIFTKHADKVSKKRSEQKLAQGIVSSYIHSDKKNGVLIEINCETDFVSRNEDFQNLAYEIAMHISAMNPKDIRELLSQNYIRDEKITINDLIKKNISKLGENIKISNFTRYSLRKSELKTSNYS</sequence>
<keyword evidence="4 6" id="KW-0648">Protein biosynthesis</keyword>
<organism evidence="8 9">
    <name type="scientific">Candidatus Roizmanbacteria bacterium GW2011_GWA2_32_13</name>
    <dbReference type="NCBI Taxonomy" id="1618475"/>
    <lineage>
        <taxon>Bacteria</taxon>
        <taxon>Candidatus Roizmaniibacteriota</taxon>
    </lineage>
</organism>
<evidence type="ECO:0000256" key="1">
    <source>
        <dbReference type="ARBA" id="ARBA00005532"/>
    </source>
</evidence>
<dbReference type="SUPFAM" id="SSF54713">
    <property type="entry name" value="Elongation factor Ts (EF-Ts), dimerisation domain"/>
    <property type="match status" value="1"/>
</dbReference>
<dbReference type="PANTHER" id="PTHR11741:SF10">
    <property type="entry name" value="POLYPROTEIN OF EF-TS, CHLOROPLASTIC"/>
    <property type="match status" value="1"/>
</dbReference>
<dbReference type="FunFam" id="3.30.479.20:FF:000003">
    <property type="entry name" value="Elongation factor Ts, mitochondrial"/>
    <property type="match status" value="1"/>
</dbReference>
<evidence type="ECO:0000313" key="8">
    <source>
        <dbReference type="EMBL" id="KKP37240.1"/>
    </source>
</evidence>
<dbReference type="PROSITE" id="PS01127">
    <property type="entry name" value="EF_TS_2"/>
    <property type="match status" value="1"/>
</dbReference>
<comment type="similarity">
    <text evidence="1 6">Belongs to the EF-Ts family.</text>
</comment>
<keyword evidence="6" id="KW-0963">Cytoplasm</keyword>
<comment type="function">
    <text evidence="5 6">Associates with the EF-Tu.GDP complex and induces the exchange of GDP to GTP. It remains bound to the aminoacyl-tRNA.EF-Tu.GTP complex up to the GTP hydrolysis stage on the ribosome.</text>
</comment>
<dbReference type="InterPro" id="IPR018101">
    <property type="entry name" value="Transl_elong_Ts_CS"/>
</dbReference>
<feature type="region of interest" description="Involved in Mg(2+) ion dislocation from EF-Tu" evidence="6">
    <location>
        <begin position="80"/>
        <end position="83"/>
    </location>
</feature>
<feature type="domain" description="Translation elongation factor EFTs/EF1B dimerisation" evidence="7">
    <location>
        <begin position="71"/>
        <end position="151"/>
    </location>
</feature>
<name>A0A0G0BEH1_9BACT</name>
<dbReference type="PANTHER" id="PTHR11741">
    <property type="entry name" value="ELONGATION FACTOR TS"/>
    <property type="match status" value="1"/>
</dbReference>
<dbReference type="InterPro" id="IPR001816">
    <property type="entry name" value="Transl_elong_EFTs/EF1B"/>
</dbReference>